<dbReference type="EMBL" id="LR134473">
    <property type="protein sequence ID" value="VEI04061.1"/>
    <property type="molecule type" value="Genomic_DNA"/>
</dbReference>
<feature type="transmembrane region" description="Helical" evidence="2">
    <location>
        <begin position="147"/>
        <end position="165"/>
    </location>
</feature>
<feature type="transmembrane region" description="Helical" evidence="2">
    <location>
        <begin position="24"/>
        <end position="43"/>
    </location>
</feature>
<sequence>MVSRAEGLTAMRQSAVSTPRTARITLALTAVLGLVAFGWPLLLSPGSQADYETRAPFLLAGILVLAVAIVVSQLGANGIDAKALAMLGVLTACGAALRPLGTGTAGIEFVFLLIILGGRVFGAGFGFLLGATTFLTSALLTAGFGAWLPYQMVAAGFVGLGAGLLPSLSRLGERRRALAETAMLAGYGFLTAFGYGWLMDFAFWPFTLGLSTSISYSASASIGTNLWHFVLYNLATSMAWNLGRALTNVVLIVLVGQPVMRVLRRAARRASWSTPGSVPEPVPGTSADHDRRVAHRIP</sequence>
<evidence type="ECO:0000313" key="3">
    <source>
        <dbReference type="EMBL" id="VEI04061.1"/>
    </source>
</evidence>
<feature type="transmembrane region" description="Helical" evidence="2">
    <location>
        <begin position="245"/>
        <end position="263"/>
    </location>
</feature>
<evidence type="ECO:0000256" key="2">
    <source>
        <dbReference type="SAM" id="Phobius"/>
    </source>
</evidence>
<dbReference type="STRING" id="1122997.GCA_000425285_00831"/>
<keyword evidence="2" id="KW-1133">Transmembrane helix</keyword>
<evidence type="ECO:0000256" key="1">
    <source>
        <dbReference type="SAM" id="MobiDB-lite"/>
    </source>
</evidence>
<dbReference type="InterPro" id="IPR017196">
    <property type="entry name" value="ECF_substrate-spec_UCP037395"/>
</dbReference>
<feature type="transmembrane region" description="Helical" evidence="2">
    <location>
        <begin position="109"/>
        <end position="135"/>
    </location>
</feature>
<proteinExistence type="predicted"/>
<feature type="transmembrane region" description="Helical" evidence="2">
    <location>
        <begin position="177"/>
        <end position="198"/>
    </location>
</feature>
<organism evidence="3 4">
    <name type="scientific">Acidipropionibacterium jensenii</name>
    <dbReference type="NCBI Taxonomy" id="1749"/>
    <lineage>
        <taxon>Bacteria</taxon>
        <taxon>Bacillati</taxon>
        <taxon>Actinomycetota</taxon>
        <taxon>Actinomycetes</taxon>
        <taxon>Propionibacteriales</taxon>
        <taxon>Propionibacteriaceae</taxon>
        <taxon>Acidipropionibacterium</taxon>
    </lineage>
</organism>
<accession>A0A3S5EVC2</accession>
<gene>
    <name evidence="3" type="ORF">NCTC13652_02284</name>
</gene>
<dbReference type="AlphaFoldDB" id="A0A3S5EVC2"/>
<feature type="transmembrane region" description="Helical" evidence="2">
    <location>
        <begin position="55"/>
        <end position="75"/>
    </location>
</feature>
<keyword evidence="4" id="KW-1185">Reference proteome</keyword>
<evidence type="ECO:0000313" key="4">
    <source>
        <dbReference type="Proteomes" id="UP000277858"/>
    </source>
</evidence>
<dbReference type="Gene3D" id="1.10.1760.20">
    <property type="match status" value="1"/>
</dbReference>
<name>A0A3S5EVC2_9ACTN</name>
<dbReference type="InterPro" id="IPR024529">
    <property type="entry name" value="ECF_trnsprt_substrate-spec"/>
</dbReference>
<dbReference type="GO" id="GO:0022857">
    <property type="term" value="F:transmembrane transporter activity"/>
    <property type="evidence" value="ECO:0007669"/>
    <property type="project" value="InterPro"/>
</dbReference>
<dbReference type="Proteomes" id="UP000277858">
    <property type="component" value="Chromosome"/>
</dbReference>
<dbReference type="PIRSF" id="PIRSF037395">
    <property type="entry name" value="UCP037395_ABCper"/>
    <property type="match status" value="1"/>
</dbReference>
<keyword evidence="2" id="KW-0472">Membrane</keyword>
<dbReference type="Pfam" id="PF12822">
    <property type="entry name" value="ECF_trnsprt"/>
    <property type="match status" value="1"/>
</dbReference>
<reference evidence="3 4" key="1">
    <citation type="submission" date="2018-12" db="EMBL/GenBank/DDBJ databases">
        <authorList>
            <consortium name="Pathogen Informatics"/>
        </authorList>
    </citation>
    <scope>NUCLEOTIDE SEQUENCE [LARGE SCALE GENOMIC DNA]</scope>
    <source>
        <strain evidence="3 4">NCTC13652</strain>
    </source>
</reference>
<protein>
    <submittedName>
        <fullName evidence="3">Protein of uncharacterized function (DUF3816)</fullName>
    </submittedName>
</protein>
<feature type="region of interest" description="Disordered" evidence="1">
    <location>
        <begin position="272"/>
        <end position="298"/>
    </location>
</feature>
<keyword evidence="2" id="KW-0812">Transmembrane</keyword>